<dbReference type="InterPro" id="IPR036047">
    <property type="entry name" value="F-box-like_dom_sf"/>
</dbReference>
<accession>A0A3N4IA79</accession>
<evidence type="ECO:0000313" key="3">
    <source>
        <dbReference type="Proteomes" id="UP000275078"/>
    </source>
</evidence>
<dbReference type="PROSITE" id="PS50181">
    <property type="entry name" value="FBOX"/>
    <property type="match status" value="1"/>
</dbReference>
<proteinExistence type="predicted"/>
<dbReference type="CDD" id="cd09917">
    <property type="entry name" value="F-box_SF"/>
    <property type="match status" value="1"/>
</dbReference>
<dbReference type="OrthoDB" id="5281164at2759"/>
<organism evidence="2 3">
    <name type="scientific">Ascobolus immersus RN42</name>
    <dbReference type="NCBI Taxonomy" id="1160509"/>
    <lineage>
        <taxon>Eukaryota</taxon>
        <taxon>Fungi</taxon>
        <taxon>Dikarya</taxon>
        <taxon>Ascomycota</taxon>
        <taxon>Pezizomycotina</taxon>
        <taxon>Pezizomycetes</taxon>
        <taxon>Pezizales</taxon>
        <taxon>Ascobolaceae</taxon>
        <taxon>Ascobolus</taxon>
    </lineage>
</organism>
<protein>
    <recommendedName>
        <fullName evidence="1">F-box domain-containing protein</fullName>
    </recommendedName>
</protein>
<name>A0A3N4IA79_ASCIM</name>
<keyword evidence="3" id="KW-1185">Reference proteome</keyword>
<dbReference type="EMBL" id="ML119672">
    <property type="protein sequence ID" value="RPA82366.1"/>
    <property type="molecule type" value="Genomic_DNA"/>
</dbReference>
<dbReference type="SUPFAM" id="SSF81383">
    <property type="entry name" value="F-box domain"/>
    <property type="match status" value="1"/>
</dbReference>
<dbReference type="AlphaFoldDB" id="A0A3N4IA79"/>
<reference evidence="2 3" key="1">
    <citation type="journal article" date="2018" name="Nat. Ecol. Evol.">
        <title>Pezizomycetes genomes reveal the molecular basis of ectomycorrhizal truffle lifestyle.</title>
        <authorList>
            <person name="Murat C."/>
            <person name="Payen T."/>
            <person name="Noel B."/>
            <person name="Kuo A."/>
            <person name="Morin E."/>
            <person name="Chen J."/>
            <person name="Kohler A."/>
            <person name="Krizsan K."/>
            <person name="Balestrini R."/>
            <person name="Da Silva C."/>
            <person name="Montanini B."/>
            <person name="Hainaut M."/>
            <person name="Levati E."/>
            <person name="Barry K.W."/>
            <person name="Belfiori B."/>
            <person name="Cichocki N."/>
            <person name="Clum A."/>
            <person name="Dockter R.B."/>
            <person name="Fauchery L."/>
            <person name="Guy J."/>
            <person name="Iotti M."/>
            <person name="Le Tacon F."/>
            <person name="Lindquist E.A."/>
            <person name="Lipzen A."/>
            <person name="Malagnac F."/>
            <person name="Mello A."/>
            <person name="Molinier V."/>
            <person name="Miyauchi S."/>
            <person name="Poulain J."/>
            <person name="Riccioni C."/>
            <person name="Rubini A."/>
            <person name="Sitrit Y."/>
            <person name="Splivallo R."/>
            <person name="Traeger S."/>
            <person name="Wang M."/>
            <person name="Zifcakova L."/>
            <person name="Wipf D."/>
            <person name="Zambonelli A."/>
            <person name="Paolocci F."/>
            <person name="Nowrousian M."/>
            <person name="Ottonello S."/>
            <person name="Baldrian P."/>
            <person name="Spatafora J.W."/>
            <person name="Henrissat B."/>
            <person name="Nagy L.G."/>
            <person name="Aury J.M."/>
            <person name="Wincker P."/>
            <person name="Grigoriev I.V."/>
            <person name="Bonfante P."/>
            <person name="Martin F.M."/>
        </authorList>
    </citation>
    <scope>NUCLEOTIDE SEQUENCE [LARGE SCALE GENOMIC DNA]</scope>
    <source>
        <strain evidence="2 3">RN42</strain>
    </source>
</reference>
<dbReference type="InterPro" id="IPR001810">
    <property type="entry name" value="F-box_dom"/>
</dbReference>
<feature type="domain" description="F-box" evidence="1">
    <location>
        <begin position="14"/>
        <end position="62"/>
    </location>
</feature>
<dbReference type="Proteomes" id="UP000275078">
    <property type="component" value="Unassembled WGS sequence"/>
</dbReference>
<sequence>MSSSESINLPSTMPHPFTLLPPEIYILIAQHLPWSDLQTFRHLSRSFYALINPYVLKFLKKAKLSYSEALLLLDFDPIMNKYSLKRFMSKGQLSAFLQAAGMKELVMLPEQPVDRNAPRLVIREEEMAGTRTRNICDGRTEQAAVVVTEEVLRVTRRTFNFLGIIERLTSPDTVFDCAISDSIFEEAKDLLAWFQKEYPEPGPSSGFCTQDDRVERYIHRIERAQMGKLEPYEFRGETVELDLPEFRKVLLKIICLDMVETLEKIKRGEGMEDRISAFGRADPNYELEPKEIVTGHRLSRTFRSVLTYHKWLEDNFAYYTRLDELNLEWEKREEKRRD</sequence>
<evidence type="ECO:0000259" key="1">
    <source>
        <dbReference type="PROSITE" id="PS50181"/>
    </source>
</evidence>
<evidence type="ECO:0000313" key="2">
    <source>
        <dbReference type="EMBL" id="RPA82366.1"/>
    </source>
</evidence>
<gene>
    <name evidence="2" type="ORF">BJ508DRAFT_325634</name>
</gene>